<sequence>MKQYTVKSSMTLVGKAWEIRHQLKLLAKASTKTSPLSGSGKSGRTLGEYLQSTR</sequence>
<evidence type="ECO:0000313" key="3">
    <source>
        <dbReference type="Proteomes" id="UP000673394"/>
    </source>
</evidence>
<evidence type="ECO:0000256" key="1">
    <source>
        <dbReference type="SAM" id="MobiDB-lite"/>
    </source>
</evidence>
<evidence type="ECO:0000313" key="2">
    <source>
        <dbReference type="EMBL" id="MBP3964392.1"/>
    </source>
</evidence>
<organism evidence="2 3">
    <name type="scientific">Paenibacillus lignilyticus</name>
    <dbReference type="NCBI Taxonomy" id="1172615"/>
    <lineage>
        <taxon>Bacteria</taxon>
        <taxon>Bacillati</taxon>
        <taxon>Bacillota</taxon>
        <taxon>Bacilli</taxon>
        <taxon>Bacillales</taxon>
        <taxon>Paenibacillaceae</taxon>
        <taxon>Paenibacillus</taxon>
    </lineage>
</organism>
<dbReference type="Proteomes" id="UP000673394">
    <property type="component" value="Unassembled WGS sequence"/>
</dbReference>
<dbReference type="EMBL" id="JAGKSP010000006">
    <property type="protein sequence ID" value="MBP3964392.1"/>
    <property type="molecule type" value="Genomic_DNA"/>
</dbReference>
<name>A0ABS5CEQ6_9BACL</name>
<gene>
    <name evidence="2" type="primary">mciZ</name>
    <name evidence="2" type="ORF">I8J30_16880</name>
</gene>
<reference evidence="2 3" key="1">
    <citation type="submission" date="2021-04" db="EMBL/GenBank/DDBJ databases">
        <title>Paenibacillus sp. DLE-14 whole genome sequence.</title>
        <authorList>
            <person name="Ham Y.J."/>
        </authorList>
    </citation>
    <scope>NUCLEOTIDE SEQUENCE [LARGE SCALE GENOMIC DNA]</scope>
    <source>
        <strain evidence="2 3">DLE-14</strain>
    </source>
</reference>
<feature type="region of interest" description="Disordered" evidence="1">
    <location>
        <begin position="30"/>
        <end position="54"/>
    </location>
</feature>
<proteinExistence type="predicted"/>
<accession>A0ABS5CEQ6</accession>
<feature type="compositionally biased region" description="Polar residues" evidence="1">
    <location>
        <begin position="30"/>
        <end position="39"/>
    </location>
</feature>
<protein>
    <submittedName>
        <fullName evidence="2">Z-ring formation inhibitor MciZ</fullName>
    </submittedName>
</protein>
<dbReference type="Pfam" id="PF13072">
    <property type="entry name" value="MciZ"/>
    <property type="match status" value="1"/>
</dbReference>
<keyword evidence="3" id="KW-1185">Reference proteome</keyword>
<dbReference type="RefSeq" id="WP_091219173.1">
    <property type="nucleotide sequence ID" value="NZ_JAGKSP010000006.1"/>
</dbReference>
<comment type="caution">
    <text evidence="2">The sequence shown here is derived from an EMBL/GenBank/DDBJ whole genome shotgun (WGS) entry which is preliminary data.</text>
</comment>
<dbReference type="InterPro" id="IPR025177">
    <property type="entry name" value="MciZ"/>
</dbReference>